<proteinExistence type="predicted"/>
<protein>
    <recommendedName>
        <fullName evidence="2">HTH arsR-type domain-containing protein</fullName>
    </recommendedName>
</protein>
<dbReference type="InterPro" id="IPR036390">
    <property type="entry name" value="WH_DNA-bd_sf"/>
</dbReference>
<evidence type="ECO:0000256" key="1">
    <source>
        <dbReference type="SAM" id="MobiDB-lite"/>
    </source>
</evidence>
<name>A0ABQ4GB52_9ACTN</name>
<feature type="region of interest" description="Disordered" evidence="1">
    <location>
        <begin position="181"/>
        <end position="241"/>
    </location>
</feature>
<evidence type="ECO:0000313" key="3">
    <source>
        <dbReference type="EMBL" id="GIH44275.1"/>
    </source>
</evidence>
<comment type="caution">
    <text evidence="3">The sequence shown here is derived from an EMBL/GenBank/DDBJ whole genome shotgun (WGS) entry which is preliminary data.</text>
</comment>
<dbReference type="SMART" id="SM00418">
    <property type="entry name" value="HTH_ARSR"/>
    <property type="match status" value="1"/>
</dbReference>
<reference evidence="3 4" key="1">
    <citation type="submission" date="2021-01" db="EMBL/GenBank/DDBJ databases">
        <title>Whole genome shotgun sequence of Microbispora corallina NBRC 16416.</title>
        <authorList>
            <person name="Komaki H."/>
            <person name="Tamura T."/>
        </authorList>
    </citation>
    <scope>NUCLEOTIDE SEQUENCE [LARGE SCALE GENOMIC DNA]</scope>
    <source>
        <strain evidence="3 4">NBRC 16416</strain>
    </source>
</reference>
<dbReference type="Gene3D" id="1.10.10.10">
    <property type="entry name" value="Winged helix-like DNA-binding domain superfamily/Winged helix DNA-binding domain"/>
    <property type="match status" value="1"/>
</dbReference>
<dbReference type="RefSeq" id="WP_204061275.1">
    <property type="nucleotide sequence ID" value="NZ_BAAAGP010000055.1"/>
</dbReference>
<feature type="compositionally biased region" description="Low complexity" evidence="1">
    <location>
        <begin position="204"/>
        <end position="220"/>
    </location>
</feature>
<accession>A0ABQ4GB52</accession>
<organism evidence="3 4">
    <name type="scientific">Microbispora corallina</name>
    <dbReference type="NCBI Taxonomy" id="83302"/>
    <lineage>
        <taxon>Bacteria</taxon>
        <taxon>Bacillati</taxon>
        <taxon>Actinomycetota</taxon>
        <taxon>Actinomycetes</taxon>
        <taxon>Streptosporangiales</taxon>
        <taxon>Streptosporangiaceae</taxon>
        <taxon>Microbispora</taxon>
    </lineage>
</organism>
<feature type="domain" description="HTH arsR-type" evidence="2">
    <location>
        <begin position="12"/>
        <end position="92"/>
    </location>
</feature>
<dbReference type="InterPro" id="IPR001845">
    <property type="entry name" value="HTH_ArsR_DNA-bd_dom"/>
</dbReference>
<keyword evidence="4" id="KW-1185">Reference proteome</keyword>
<evidence type="ECO:0000313" key="4">
    <source>
        <dbReference type="Proteomes" id="UP000603904"/>
    </source>
</evidence>
<dbReference type="SUPFAM" id="SSF46785">
    <property type="entry name" value="Winged helix' DNA-binding domain"/>
    <property type="match status" value="1"/>
</dbReference>
<gene>
    <name evidence="3" type="ORF">Mco01_72750</name>
</gene>
<dbReference type="InterPro" id="IPR036388">
    <property type="entry name" value="WH-like_DNA-bd_sf"/>
</dbReference>
<sequence>MGDEVFHVGDPRTLKAVAHPLRVRLLGALRADGPATATELAARFGESSGATSYHLRQLARYGYVEEDEDQRDRRERRWRSAHRATAWNSAEMAATAEGREAAAFLRRRQIEVLTADAEAFERDRDSWSRAWVEAAGMSDEVVRLRPATVAALHERFDALLREAAERDAGAPDAEQVSVFVAALPRRRPATDSPPPESRRGSGAGSASPGSRRGSGAGSAPSEDRLPRHRSTSGPAEEAGRA</sequence>
<evidence type="ECO:0000259" key="2">
    <source>
        <dbReference type="SMART" id="SM00418"/>
    </source>
</evidence>
<dbReference type="EMBL" id="BOOC01000055">
    <property type="protein sequence ID" value="GIH44275.1"/>
    <property type="molecule type" value="Genomic_DNA"/>
</dbReference>
<dbReference type="InterPro" id="IPR011991">
    <property type="entry name" value="ArsR-like_HTH"/>
</dbReference>
<dbReference type="CDD" id="cd00090">
    <property type="entry name" value="HTH_ARSR"/>
    <property type="match status" value="1"/>
</dbReference>
<dbReference type="Proteomes" id="UP000603904">
    <property type="component" value="Unassembled WGS sequence"/>
</dbReference>
<dbReference type="Pfam" id="PF12840">
    <property type="entry name" value="HTH_20"/>
    <property type="match status" value="1"/>
</dbReference>